<proteinExistence type="predicted"/>
<dbReference type="AlphaFoldDB" id="A0A7Z2ZH09"/>
<dbReference type="Pfam" id="PF08780">
    <property type="entry name" value="NTase_sub_bind"/>
    <property type="match status" value="1"/>
</dbReference>
<name>A0A7Z2ZH09_XANCA</name>
<dbReference type="SUPFAM" id="SSF81593">
    <property type="entry name" value="Nucleotidyltransferase substrate binding subunit/domain"/>
    <property type="match status" value="1"/>
</dbReference>
<gene>
    <name evidence="1" type="ORF">HG421_04260</name>
</gene>
<dbReference type="NCBIfam" id="TIGR01987">
    <property type="entry name" value="HI0074"/>
    <property type="match status" value="1"/>
</dbReference>
<dbReference type="Gene3D" id="1.20.120.330">
    <property type="entry name" value="Nucleotidyltransferases domain 2"/>
    <property type="match status" value="1"/>
</dbReference>
<protein>
    <recommendedName>
        <fullName evidence="3">Nucleotidyltransferase</fullName>
    </recommendedName>
</protein>
<reference evidence="1 2" key="1">
    <citation type="submission" date="2020-04" db="EMBL/GenBank/DDBJ databases">
        <title>Genome-Wide Identification of 5-Methylcytosine Sites in Bacterial Genomes By High-Throughput Sequencing of MspJI Restriction Fragments.</title>
        <authorList>
            <person name="Wu V."/>
        </authorList>
    </citation>
    <scope>NUCLEOTIDE SEQUENCE [LARGE SCALE GENOMIC DNA]</scope>
    <source>
        <strain evidence="1 2">NEB122</strain>
    </source>
</reference>
<accession>A0A7Z2ZH09</accession>
<dbReference type="InterPro" id="IPR010235">
    <property type="entry name" value="HepT"/>
</dbReference>
<evidence type="ECO:0008006" key="3">
    <source>
        <dbReference type="Google" id="ProtNLM"/>
    </source>
</evidence>
<reference evidence="1 2" key="2">
    <citation type="submission" date="2020-04" db="EMBL/GenBank/DDBJ databases">
        <authorList>
            <person name="Fomenkov A."/>
            <person name="Anton B.P."/>
            <person name="Roberts R.J."/>
        </authorList>
    </citation>
    <scope>NUCLEOTIDE SEQUENCE [LARGE SCALE GENOMIC DNA]</scope>
    <source>
        <strain evidence="1 2">NEB122</strain>
    </source>
</reference>
<dbReference type="Proteomes" id="UP000503498">
    <property type="component" value="Chromosome"/>
</dbReference>
<evidence type="ECO:0000313" key="1">
    <source>
        <dbReference type="EMBL" id="QJD67005.1"/>
    </source>
</evidence>
<organism evidence="1 2">
    <name type="scientific">Xanthomonas campestris pv. badrii</name>
    <dbReference type="NCBI Taxonomy" id="149696"/>
    <lineage>
        <taxon>Bacteria</taxon>
        <taxon>Pseudomonadati</taxon>
        <taxon>Pseudomonadota</taxon>
        <taxon>Gammaproteobacteria</taxon>
        <taxon>Lysobacterales</taxon>
        <taxon>Lysobacteraceae</taxon>
        <taxon>Xanthomonas</taxon>
    </lineage>
</organism>
<sequence length="144" mass="16595">MMNEKLDFTALRNAVSSLEDSLGVVSDSTWFDQQSKQVKNTLMAGVIQNFEFVYEIGIKMLKRQIEAESASPEEVDETNFREVLRVAAEKGLIADVEAWFKYRQMRNITAHTYDHEKAKKVYQGTLDFIVDARDLLQQLEARNV</sequence>
<dbReference type="EMBL" id="CP051651">
    <property type="protein sequence ID" value="QJD67005.1"/>
    <property type="molecule type" value="Genomic_DNA"/>
</dbReference>
<evidence type="ECO:0000313" key="2">
    <source>
        <dbReference type="Proteomes" id="UP000503498"/>
    </source>
</evidence>